<protein>
    <submittedName>
        <fullName evidence="1">Uncharacterized protein</fullName>
    </submittedName>
</protein>
<dbReference type="Proteomes" id="UP000295380">
    <property type="component" value="Unassembled WGS sequence"/>
</dbReference>
<dbReference type="AlphaFoldDB" id="A0A4R7NPZ5"/>
<accession>A0A4R7NPZ5</accession>
<name>A0A4R7NPZ5_9GAMM</name>
<organism evidence="1 2">
    <name type="scientific">Chromohalobacter marismortui</name>
    <dbReference type="NCBI Taxonomy" id="42055"/>
    <lineage>
        <taxon>Bacteria</taxon>
        <taxon>Pseudomonadati</taxon>
        <taxon>Pseudomonadota</taxon>
        <taxon>Gammaproteobacteria</taxon>
        <taxon>Oceanospirillales</taxon>
        <taxon>Halomonadaceae</taxon>
        <taxon>Chromohalobacter</taxon>
    </lineage>
</organism>
<sequence>MVSRAHRQGDRRACFMPLTIVPEPGTEGILNIVDSFE</sequence>
<dbReference type="EMBL" id="SOBR01000003">
    <property type="protein sequence ID" value="TDU22877.1"/>
    <property type="molecule type" value="Genomic_DNA"/>
</dbReference>
<comment type="caution">
    <text evidence="1">The sequence shown here is derived from an EMBL/GenBank/DDBJ whole genome shotgun (WGS) entry which is preliminary data.</text>
</comment>
<keyword evidence="2" id="KW-1185">Reference proteome</keyword>
<gene>
    <name evidence="1" type="ORF">C8E00_103243</name>
</gene>
<evidence type="ECO:0000313" key="1">
    <source>
        <dbReference type="EMBL" id="TDU22877.1"/>
    </source>
</evidence>
<proteinExistence type="predicted"/>
<evidence type="ECO:0000313" key="2">
    <source>
        <dbReference type="Proteomes" id="UP000295380"/>
    </source>
</evidence>
<reference evidence="1 2" key="1">
    <citation type="submission" date="2019-03" db="EMBL/GenBank/DDBJ databases">
        <title>Genomic Encyclopedia of Type Strains, Phase IV (KMG-IV): sequencing the most valuable type-strain genomes for metagenomic binning, comparative biology and taxonomic classification.</title>
        <authorList>
            <person name="Goeker M."/>
        </authorList>
    </citation>
    <scope>NUCLEOTIDE SEQUENCE [LARGE SCALE GENOMIC DNA]</scope>
    <source>
        <strain evidence="1 2">DSM 6770</strain>
    </source>
</reference>